<dbReference type="STRING" id="926559.JoomaDRAFT_2927"/>
<sequence length="119" mass="13611">MQSVQLPNVGILLSKKGRDSEGCGSSSKVFCEVPIHRKWHQMIKWNSDKADCVHDFELGMQCSFPEHREGLTEWKGEIVDGVQDFLGKLFARNVAFCGMKRNVLNDFYILIIIIKYLCS</sequence>
<dbReference type="EMBL" id="JH651379">
    <property type="protein sequence ID" value="EIJ39886.1"/>
    <property type="molecule type" value="Genomic_DNA"/>
</dbReference>
<evidence type="ECO:0000313" key="1">
    <source>
        <dbReference type="EMBL" id="EIJ39886.1"/>
    </source>
</evidence>
<dbReference type="eggNOG" id="ENOG50330FA">
    <property type="taxonomic scope" value="Bacteria"/>
</dbReference>
<proteinExistence type="predicted"/>
<keyword evidence="2" id="KW-1185">Reference proteome</keyword>
<gene>
    <name evidence="1" type="ORF">JoomaDRAFT_2927</name>
</gene>
<reference evidence="1 2" key="1">
    <citation type="submission" date="2012-02" db="EMBL/GenBank/DDBJ databases">
        <title>Improved High-Quality Draft genome of Joostella marina DSM 19592.</title>
        <authorList>
            <consortium name="US DOE Joint Genome Institute (JGI-PGF)"/>
            <person name="Lucas S."/>
            <person name="Copeland A."/>
            <person name="Lapidus A."/>
            <person name="Bruce D."/>
            <person name="Goodwin L."/>
            <person name="Pitluck S."/>
            <person name="Peters L."/>
            <person name="Chertkov O."/>
            <person name="Ovchinnikova G."/>
            <person name="Kyrpides N."/>
            <person name="Mavromatis K."/>
            <person name="Detter J.C."/>
            <person name="Han C."/>
            <person name="Land M."/>
            <person name="Hauser L."/>
            <person name="Markowitz V."/>
            <person name="Cheng J.-F."/>
            <person name="Hugenholtz P."/>
            <person name="Woyke T."/>
            <person name="Wu D."/>
            <person name="Tindall B."/>
            <person name="Brambilla E."/>
            <person name="Klenk H.-P."/>
            <person name="Eisen J.A."/>
        </authorList>
    </citation>
    <scope>NUCLEOTIDE SEQUENCE [LARGE SCALE GENOMIC DNA]</scope>
    <source>
        <strain evidence="1 2">DSM 19592</strain>
    </source>
</reference>
<accession>I3C8E3</accession>
<protein>
    <submittedName>
        <fullName evidence="1">Uncharacterized protein</fullName>
    </submittedName>
</protein>
<name>I3C8E3_9FLAO</name>
<dbReference type="Proteomes" id="UP000004690">
    <property type="component" value="Unassembled WGS sequence"/>
</dbReference>
<dbReference type="AlphaFoldDB" id="I3C8E3"/>
<evidence type="ECO:0000313" key="2">
    <source>
        <dbReference type="Proteomes" id="UP000004690"/>
    </source>
</evidence>
<organism evidence="1 2">
    <name type="scientific">Galbibacter orientalis DSM 19592</name>
    <dbReference type="NCBI Taxonomy" id="926559"/>
    <lineage>
        <taxon>Bacteria</taxon>
        <taxon>Pseudomonadati</taxon>
        <taxon>Bacteroidota</taxon>
        <taxon>Flavobacteriia</taxon>
        <taxon>Flavobacteriales</taxon>
        <taxon>Flavobacteriaceae</taxon>
        <taxon>Galbibacter</taxon>
    </lineage>
</organism>
<dbReference type="HOGENOM" id="CLU_2058222_0_0_10"/>